<sequence length="252" mass="28325">MKTKLIYLENSYTFECSAKVVATEGDELALDATVFYPGGGGQMADRGTLSWDDGRRQASVIALRKQGEVIWHLLDCPPPPVGTEVTARIDWDFRYRMMRTHTALHLLCGVIWQEFRVPVTGGQMYPDRARMDFAMEGLTKERLAFIEQRVNEAIEADLPIRVYTLPREKAFAIPDLIRTRTNLLPPDLEEVRIVEIVGLDLQADGGTHVRHTKEVGGIRIVRAENKGRLNKRLEIQLVDEPPGSAASMASQP</sequence>
<dbReference type="GO" id="GO:0005737">
    <property type="term" value="C:cytoplasm"/>
    <property type="evidence" value="ECO:0007669"/>
    <property type="project" value="UniProtKB-SubCell"/>
</dbReference>
<evidence type="ECO:0000313" key="6">
    <source>
        <dbReference type="EMBL" id="BBH91825.1"/>
    </source>
</evidence>
<dbReference type="Gene3D" id="3.30.980.10">
    <property type="entry name" value="Threonyl-trna Synthetase, Chain A, domain 2"/>
    <property type="match status" value="1"/>
</dbReference>
<dbReference type="InterPro" id="IPR018165">
    <property type="entry name" value="Ala-tRNA-synth_IIc_core"/>
</dbReference>
<proteinExistence type="predicted"/>
<evidence type="ECO:0000256" key="3">
    <source>
        <dbReference type="ARBA" id="ARBA00022723"/>
    </source>
</evidence>
<keyword evidence="3" id="KW-0479">Metal-binding</keyword>
<reference evidence="6" key="1">
    <citation type="submission" date="2018-12" db="EMBL/GenBank/DDBJ databases">
        <title>Novel natural products biosynthetic potential of the class Ktedonobacteria.</title>
        <authorList>
            <person name="Zheng Y."/>
            <person name="Saitou A."/>
            <person name="Wang C.M."/>
            <person name="Toyoda A."/>
            <person name="Minakuchi Y."/>
            <person name="Sekiguchi Y."/>
            <person name="Ueda K."/>
            <person name="Takano H."/>
            <person name="Sakai Y."/>
            <person name="Yokota A."/>
            <person name="Yabe S."/>
        </authorList>
    </citation>
    <scope>NUCLEOTIDE SEQUENCE</scope>
    <source>
        <strain evidence="6">A3-2</strain>
    </source>
</reference>
<dbReference type="SMART" id="SM00863">
    <property type="entry name" value="tRNA_SAD"/>
    <property type="match status" value="1"/>
</dbReference>
<dbReference type="InterPro" id="IPR009000">
    <property type="entry name" value="Transl_B-barrel_sf"/>
</dbReference>
<feature type="domain" description="Alanyl-transfer RNA synthetases family profile" evidence="5">
    <location>
        <begin position="1"/>
        <end position="234"/>
    </location>
</feature>
<dbReference type="InterPro" id="IPR051335">
    <property type="entry name" value="Alanyl-tRNA_Editing_Enzymes"/>
</dbReference>
<comment type="cofactor">
    <cofactor evidence="1">
        <name>Zn(2+)</name>
        <dbReference type="ChEBI" id="CHEBI:29105"/>
    </cofactor>
</comment>
<dbReference type="AlphaFoldDB" id="A0A455T0A1"/>
<dbReference type="PANTHER" id="PTHR43462">
    <property type="entry name" value="ALANYL-TRNA EDITING PROTEIN"/>
    <property type="match status" value="1"/>
</dbReference>
<evidence type="ECO:0000256" key="4">
    <source>
        <dbReference type="ARBA" id="ARBA00022833"/>
    </source>
</evidence>
<evidence type="ECO:0000256" key="2">
    <source>
        <dbReference type="ARBA" id="ARBA00004496"/>
    </source>
</evidence>
<dbReference type="Pfam" id="PF01411">
    <property type="entry name" value="tRNA-synt_2c"/>
    <property type="match status" value="1"/>
</dbReference>
<dbReference type="SUPFAM" id="SSF55186">
    <property type="entry name" value="ThrRS/AlaRS common domain"/>
    <property type="match status" value="1"/>
</dbReference>
<dbReference type="GO" id="GO:0004813">
    <property type="term" value="F:alanine-tRNA ligase activity"/>
    <property type="evidence" value="ECO:0007669"/>
    <property type="project" value="InterPro"/>
</dbReference>
<protein>
    <submittedName>
        <fullName evidence="6">Alanyl-tRNA editing protein AlaX</fullName>
    </submittedName>
</protein>
<dbReference type="Pfam" id="PF07973">
    <property type="entry name" value="tRNA_SAD"/>
    <property type="match status" value="1"/>
</dbReference>
<dbReference type="GO" id="GO:0006419">
    <property type="term" value="P:alanyl-tRNA aminoacylation"/>
    <property type="evidence" value="ECO:0007669"/>
    <property type="project" value="InterPro"/>
</dbReference>
<dbReference type="GO" id="GO:0005524">
    <property type="term" value="F:ATP binding"/>
    <property type="evidence" value="ECO:0007669"/>
    <property type="project" value="InterPro"/>
</dbReference>
<dbReference type="PROSITE" id="PS50860">
    <property type="entry name" value="AA_TRNA_LIGASE_II_ALA"/>
    <property type="match status" value="1"/>
</dbReference>
<dbReference type="GO" id="GO:0003676">
    <property type="term" value="F:nucleic acid binding"/>
    <property type="evidence" value="ECO:0007669"/>
    <property type="project" value="InterPro"/>
</dbReference>
<comment type="subcellular location">
    <subcellularLocation>
        <location evidence="2">Cytoplasm</location>
    </subcellularLocation>
</comment>
<organism evidence="6">
    <name type="scientific">Thermogemmatispora argillosa</name>
    <dbReference type="NCBI Taxonomy" id="2045280"/>
    <lineage>
        <taxon>Bacteria</taxon>
        <taxon>Bacillati</taxon>
        <taxon>Chloroflexota</taxon>
        <taxon>Ktedonobacteria</taxon>
        <taxon>Thermogemmatisporales</taxon>
        <taxon>Thermogemmatisporaceae</taxon>
        <taxon>Thermogemmatispora</taxon>
    </lineage>
</organism>
<dbReference type="SUPFAM" id="SSF50447">
    <property type="entry name" value="Translation proteins"/>
    <property type="match status" value="1"/>
</dbReference>
<dbReference type="GO" id="GO:0002161">
    <property type="term" value="F:aminoacyl-tRNA deacylase activity"/>
    <property type="evidence" value="ECO:0007669"/>
    <property type="project" value="UniProtKB-ARBA"/>
</dbReference>
<dbReference type="InterPro" id="IPR012947">
    <property type="entry name" value="tRNA_SAD"/>
</dbReference>
<keyword evidence="4" id="KW-0862">Zinc</keyword>
<dbReference type="InterPro" id="IPR018164">
    <property type="entry name" value="Ala-tRNA-synth_IIc_N"/>
</dbReference>
<evidence type="ECO:0000259" key="5">
    <source>
        <dbReference type="PROSITE" id="PS50860"/>
    </source>
</evidence>
<dbReference type="PANTHER" id="PTHR43462:SF1">
    <property type="entry name" value="ALANYL-TRNA EDITING PROTEIN AARSD1"/>
    <property type="match status" value="1"/>
</dbReference>
<gene>
    <name evidence="6" type="ORF">KTA_00240</name>
</gene>
<accession>A0A455T0A1</accession>
<evidence type="ECO:0000256" key="1">
    <source>
        <dbReference type="ARBA" id="ARBA00001947"/>
    </source>
</evidence>
<dbReference type="Gene3D" id="2.40.30.130">
    <property type="match status" value="1"/>
</dbReference>
<dbReference type="GO" id="GO:0046872">
    <property type="term" value="F:metal ion binding"/>
    <property type="evidence" value="ECO:0007669"/>
    <property type="project" value="UniProtKB-KW"/>
</dbReference>
<name>A0A455T0A1_9CHLR</name>
<dbReference type="InterPro" id="IPR018163">
    <property type="entry name" value="Thr/Ala-tRNA-synth_IIc_edit"/>
</dbReference>
<dbReference type="EMBL" id="AP019377">
    <property type="protein sequence ID" value="BBH91825.1"/>
    <property type="molecule type" value="Genomic_DNA"/>
</dbReference>